<dbReference type="EMBL" id="JBBJCI010000023">
    <property type="protein sequence ID" value="KAK7254559.1"/>
    <property type="molecule type" value="Genomic_DNA"/>
</dbReference>
<proteinExistence type="predicted"/>
<feature type="region of interest" description="Disordered" evidence="1">
    <location>
        <begin position="1"/>
        <end position="27"/>
    </location>
</feature>
<protein>
    <submittedName>
        <fullName evidence="2">Uncharacterized protein</fullName>
    </submittedName>
</protein>
<name>A0ABR1GEQ6_AURAN</name>
<organism evidence="2 3">
    <name type="scientific">Aureococcus anophagefferens</name>
    <name type="common">Harmful bloom alga</name>
    <dbReference type="NCBI Taxonomy" id="44056"/>
    <lineage>
        <taxon>Eukaryota</taxon>
        <taxon>Sar</taxon>
        <taxon>Stramenopiles</taxon>
        <taxon>Ochrophyta</taxon>
        <taxon>Pelagophyceae</taxon>
        <taxon>Pelagomonadales</taxon>
        <taxon>Pelagomonadaceae</taxon>
        <taxon>Aureococcus</taxon>
    </lineage>
</organism>
<gene>
    <name evidence="2" type="ORF">SO694_00010010</name>
</gene>
<keyword evidence="3" id="KW-1185">Reference proteome</keyword>
<evidence type="ECO:0000313" key="3">
    <source>
        <dbReference type="Proteomes" id="UP001363151"/>
    </source>
</evidence>
<sequence>MEAAPLIHDETPEAARRQKAATDDAPRVGRQTRAVAAVLASLAAVAVVAAAGSPRFRGPAALAVAHNTSAGDVSLGSFQNASSGVSASDLNCSDYDDDTVYTNDSCVIYDEMSCDMYCVSGSWCDFFCGDECARGGGAICALTVLSNLTKSCEKRGLCSAPASVSSVESEHSAPTPKPTASRASADGCDHHAICSYCLPNDYCQELVLDGVIEAANMAMLLLSQFEQTCAAYGCDDWVAAQVR</sequence>
<accession>A0ABR1GEQ6</accession>
<dbReference type="Proteomes" id="UP001363151">
    <property type="component" value="Unassembled WGS sequence"/>
</dbReference>
<reference evidence="2 3" key="1">
    <citation type="submission" date="2024-03" db="EMBL/GenBank/DDBJ databases">
        <title>Aureococcus anophagefferens CCMP1851 and Kratosvirus quantuckense: Draft genome of a second virus-susceptible host strain in the model system.</title>
        <authorList>
            <person name="Chase E."/>
            <person name="Truchon A.R."/>
            <person name="Schepens W."/>
            <person name="Wilhelm S.W."/>
        </authorList>
    </citation>
    <scope>NUCLEOTIDE SEQUENCE [LARGE SCALE GENOMIC DNA]</scope>
    <source>
        <strain evidence="2 3">CCMP1851</strain>
    </source>
</reference>
<evidence type="ECO:0000256" key="1">
    <source>
        <dbReference type="SAM" id="MobiDB-lite"/>
    </source>
</evidence>
<feature type="compositionally biased region" description="Basic and acidic residues" evidence="1">
    <location>
        <begin position="7"/>
        <end position="27"/>
    </location>
</feature>
<comment type="caution">
    <text evidence="2">The sequence shown here is derived from an EMBL/GenBank/DDBJ whole genome shotgun (WGS) entry which is preliminary data.</text>
</comment>
<evidence type="ECO:0000313" key="2">
    <source>
        <dbReference type="EMBL" id="KAK7254559.1"/>
    </source>
</evidence>